<sequence>MTPTPSLSSPRQKAEALVYLLAFIACIPAANWMIGNLGTVCAPPHGPCLVPVWPWGPKGMPLMAPSGVLLIGLALVLRDMVQRRLGRAAALTAIVAGALLSGAVAPPPLVYASAAAFLLSELADFAVYTPLQSRGLVLAVLASSLVGLVADSILFLWLAFGSLDFLAGQILGKLWMVLAALPFIHWIRKRELSRSAA</sequence>
<dbReference type="Pfam" id="PF02592">
    <property type="entry name" value="Vut_1"/>
    <property type="match status" value="1"/>
</dbReference>
<reference evidence="2 3" key="1">
    <citation type="submission" date="2019-07" db="EMBL/GenBank/DDBJ databases">
        <title>Whole genome shotgun sequence of Reyranella soli NBRC 108950.</title>
        <authorList>
            <person name="Hosoyama A."/>
            <person name="Uohara A."/>
            <person name="Ohji S."/>
            <person name="Ichikawa N."/>
        </authorList>
    </citation>
    <scope>NUCLEOTIDE SEQUENCE [LARGE SCALE GENOMIC DNA]</scope>
    <source>
        <strain evidence="2 3">NBRC 108950</strain>
    </source>
</reference>
<feature type="transmembrane region" description="Helical" evidence="1">
    <location>
        <begin position="136"/>
        <end position="160"/>
    </location>
</feature>
<keyword evidence="1" id="KW-0472">Membrane</keyword>
<keyword evidence="3" id="KW-1185">Reference proteome</keyword>
<accession>A0A512NK25</accession>
<comment type="caution">
    <text evidence="2">The sequence shown here is derived from an EMBL/GenBank/DDBJ whole genome shotgun (WGS) entry which is preliminary data.</text>
</comment>
<dbReference type="Proteomes" id="UP000321058">
    <property type="component" value="Unassembled WGS sequence"/>
</dbReference>
<gene>
    <name evidence="2" type="ORF">RSO01_64650</name>
</gene>
<feature type="transmembrane region" description="Helical" evidence="1">
    <location>
        <begin position="110"/>
        <end position="129"/>
    </location>
</feature>
<protein>
    <recommendedName>
        <fullName evidence="4">Beta-carotene 15,15'-monooxygenase</fullName>
    </recommendedName>
</protein>
<keyword evidence="1" id="KW-0812">Transmembrane</keyword>
<name>A0A512NK25_9HYPH</name>
<evidence type="ECO:0000256" key="1">
    <source>
        <dbReference type="SAM" id="Phobius"/>
    </source>
</evidence>
<proteinExistence type="predicted"/>
<feature type="transmembrane region" description="Helical" evidence="1">
    <location>
        <begin position="85"/>
        <end position="104"/>
    </location>
</feature>
<evidence type="ECO:0000313" key="3">
    <source>
        <dbReference type="Proteomes" id="UP000321058"/>
    </source>
</evidence>
<feature type="transmembrane region" description="Helical" evidence="1">
    <location>
        <begin position="16"/>
        <end position="34"/>
    </location>
</feature>
<evidence type="ECO:0008006" key="4">
    <source>
        <dbReference type="Google" id="ProtNLM"/>
    </source>
</evidence>
<feature type="transmembrane region" description="Helical" evidence="1">
    <location>
        <begin position="59"/>
        <end position="78"/>
    </location>
</feature>
<feature type="transmembrane region" description="Helical" evidence="1">
    <location>
        <begin position="166"/>
        <end position="187"/>
    </location>
</feature>
<evidence type="ECO:0000313" key="2">
    <source>
        <dbReference type="EMBL" id="GEP59299.1"/>
    </source>
</evidence>
<dbReference type="AlphaFoldDB" id="A0A512NK25"/>
<organism evidence="2 3">
    <name type="scientific">Reyranella soli</name>
    <dbReference type="NCBI Taxonomy" id="1230389"/>
    <lineage>
        <taxon>Bacteria</taxon>
        <taxon>Pseudomonadati</taxon>
        <taxon>Pseudomonadota</taxon>
        <taxon>Alphaproteobacteria</taxon>
        <taxon>Hyphomicrobiales</taxon>
        <taxon>Reyranellaceae</taxon>
        <taxon>Reyranella</taxon>
    </lineage>
</organism>
<dbReference type="RefSeq" id="WP_147154656.1">
    <property type="nucleotide sequence ID" value="NZ_BKAJ01000126.1"/>
</dbReference>
<keyword evidence="1" id="KW-1133">Transmembrane helix</keyword>
<dbReference type="InterPro" id="IPR003744">
    <property type="entry name" value="YhhQ"/>
</dbReference>
<dbReference type="OrthoDB" id="9155154at2"/>
<dbReference type="EMBL" id="BKAJ01000126">
    <property type="protein sequence ID" value="GEP59299.1"/>
    <property type="molecule type" value="Genomic_DNA"/>
</dbReference>